<protein>
    <submittedName>
        <fullName evidence="2">Uncharacterized protein</fullName>
    </submittedName>
</protein>
<keyword evidence="1" id="KW-0472">Membrane</keyword>
<reference evidence="2 3" key="1">
    <citation type="journal article" date="2020" name="G3 (Bethesda)">
        <title>Whole Genome Sequencing and Comparative Genomics of Two Nematicidal Bacillus Strains Reveals a Wide Range of Possible Virulence Factors.</title>
        <authorList>
            <person name="Susic N."/>
            <person name="Janezic S."/>
            <person name="Rupnik M."/>
            <person name="Geric Stare B."/>
        </authorList>
    </citation>
    <scope>NUCLEOTIDE SEQUENCE [LARGE SCALE GENOMIC DNA]</scope>
    <source>
        <strain evidence="2 3">I-1582</strain>
    </source>
</reference>
<comment type="caution">
    <text evidence="2">The sequence shown here is derived from an EMBL/GenBank/DDBJ whole genome shotgun (WGS) entry which is preliminary data.</text>
</comment>
<dbReference type="AlphaFoldDB" id="A0A800MTT5"/>
<accession>A0A800MTT5</accession>
<evidence type="ECO:0000313" key="2">
    <source>
        <dbReference type="EMBL" id="KAF0822120.1"/>
    </source>
</evidence>
<gene>
    <name evidence="2" type="ORF">KIS1582_4141</name>
</gene>
<dbReference type="EMBL" id="VDEM01000069">
    <property type="protein sequence ID" value="KAF0822120.1"/>
    <property type="molecule type" value="Genomic_DNA"/>
</dbReference>
<keyword evidence="1" id="KW-1133">Transmembrane helix</keyword>
<keyword evidence="1" id="KW-0812">Transmembrane</keyword>
<evidence type="ECO:0000313" key="3">
    <source>
        <dbReference type="Proteomes" id="UP000465778"/>
    </source>
</evidence>
<feature type="transmembrane region" description="Helical" evidence="1">
    <location>
        <begin position="70"/>
        <end position="87"/>
    </location>
</feature>
<dbReference type="Proteomes" id="UP000465778">
    <property type="component" value="Unassembled WGS sequence"/>
</dbReference>
<name>A0A800MTT5_CYTFI</name>
<evidence type="ECO:0000256" key="1">
    <source>
        <dbReference type="SAM" id="Phobius"/>
    </source>
</evidence>
<proteinExistence type="predicted"/>
<organism evidence="2 3">
    <name type="scientific">Cytobacillus firmus</name>
    <name type="common">Bacillus firmus</name>
    <dbReference type="NCBI Taxonomy" id="1399"/>
    <lineage>
        <taxon>Bacteria</taxon>
        <taxon>Bacillati</taxon>
        <taxon>Bacillota</taxon>
        <taxon>Bacilli</taxon>
        <taxon>Bacillales</taxon>
        <taxon>Bacillaceae</taxon>
        <taxon>Cytobacillus</taxon>
    </lineage>
</organism>
<feature type="transmembrane region" description="Helical" evidence="1">
    <location>
        <begin position="37"/>
        <end position="58"/>
    </location>
</feature>
<sequence>MLYIKFCLYQFFLFSALFVLNIRFDQYISRPFTRVDFIAICISVPVLIIIFIVISKLYRHFDAIRLINKIFISIPIFILSIFFIGFLDSLL</sequence>